<keyword evidence="3" id="KW-1185">Reference proteome</keyword>
<dbReference type="AlphaFoldDB" id="A0A1G6PA12"/>
<sequence length="331" mass="35068">MTSLLRPDFATASAALVGNAQRQNLARLHTWLVDEVGLLPGETVLAVSNYQEGSFGRLPNHVVLVTDQRIAFTHDGGLRSIPLSQIDATRVGLRTGLVNGELTLLTTGGEALRFKKGVSLAIQEVAEYTIHGAAASVPVPAPDRPLPRAPRRSTEPSSQGAGQDSVTGTTDQLVRAHVPGAQVLRVEHSGSDHFAVFEVTEAGDQGELLVNVVGRYSGTLVCGQQGPLAGFEVSASGPWSLTLVPWGDVPRWRGHERGTDSGVLVLPAPAQGLVSATITYRGFDHLAVTAHGADWDLLVNHVGAYRGQVRIPPGTEYLVVDTTGPWEAVLD</sequence>
<feature type="region of interest" description="Disordered" evidence="1">
    <location>
        <begin position="136"/>
        <end position="170"/>
    </location>
</feature>
<dbReference type="EMBL" id="FMZF01000003">
    <property type="protein sequence ID" value="SDC77062.1"/>
    <property type="molecule type" value="Genomic_DNA"/>
</dbReference>
<dbReference type="RefSeq" id="WP_091366135.1">
    <property type="nucleotide sequence ID" value="NZ_FMZF01000003.1"/>
</dbReference>
<name>A0A1G6PA12_9ACTN</name>
<evidence type="ECO:0000313" key="3">
    <source>
        <dbReference type="Proteomes" id="UP000199416"/>
    </source>
</evidence>
<feature type="compositionally biased region" description="Polar residues" evidence="1">
    <location>
        <begin position="155"/>
        <end position="170"/>
    </location>
</feature>
<evidence type="ECO:0000313" key="2">
    <source>
        <dbReference type="EMBL" id="SDC77062.1"/>
    </source>
</evidence>
<accession>A0A1G6PA12</accession>
<protein>
    <submittedName>
        <fullName evidence="2">Uncharacterized protein</fullName>
    </submittedName>
</protein>
<dbReference type="Proteomes" id="UP000199416">
    <property type="component" value="Unassembled WGS sequence"/>
</dbReference>
<reference evidence="3" key="1">
    <citation type="submission" date="2016-10" db="EMBL/GenBank/DDBJ databases">
        <authorList>
            <person name="Varghese N."/>
            <person name="Submissions S."/>
        </authorList>
    </citation>
    <scope>NUCLEOTIDE SEQUENCE [LARGE SCALE GENOMIC DNA]</scope>
    <source>
        <strain evidence="3">DSM 45421</strain>
    </source>
</reference>
<organism evidence="2 3">
    <name type="scientific">Geodermatophilus telluris</name>
    <dbReference type="NCBI Taxonomy" id="1190417"/>
    <lineage>
        <taxon>Bacteria</taxon>
        <taxon>Bacillati</taxon>
        <taxon>Actinomycetota</taxon>
        <taxon>Actinomycetes</taxon>
        <taxon>Geodermatophilales</taxon>
        <taxon>Geodermatophilaceae</taxon>
        <taxon>Geodermatophilus</taxon>
    </lineage>
</organism>
<gene>
    <name evidence="2" type="ORF">SAMN05660690_2480</name>
</gene>
<dbReference type="STRING" id="1190417.SAMN05660690_2480"/>
<evidence type="ECO:0000256" key="1">
    <source>
        <dbReference type="SAM" id="MobiDB-lite"/>
    </source>
</evidence>
<feature type="compositionally biased region" description="Pro residues" evidence="1">
    <location>
        <begin position="139"/>
        <end position="148"/>
    </location>
</feature>
<proteinExistence type="predicted"/>
<dbReference type="OrthoDB" id="2004788at2"/>